<evidence type="ECO:0000256" key="1">
    <source>
        <dbReference type="SAM" id="MobiDB-lite"/>
    </source>
</evidence>
<accession>A0A2J6TT66</accession>
<dbReference type="EMBL" id="KZ613745">
    <property type="protein sequence ID" value="PMD66158.1"/>
    <property type="molecule type" value="Genomic_DNA"/>
</dbReference>
<dbReference type="GeneID" id="36596114"/>
<reference evidence="2 3" key="1">
    <citation type="submission" date="2016-04" db="EMBL/GenBank/DDBJ databases">
        <title>A degradative enzymes factory behind the ericoid mycorrhizal symbiosis.</title>
        <authorList>
            <consortium name="DOE Joint Genome Institute"/>
            <person name="Martino E."/>
            <person name="Morin E."/>
            <person name="Grelet G."/>
            <person name="Kuo A."/>
            <person name="Kohler A."/>
            <person name="Daghino S."/>
            <person name="Barry K."/>
            <person name="Choi C."/>
            <person name="Cichocki N."/>
            <person name="Clum A."/>
            <person name="Copeland A."/>
            <person name="Hainaut M."/>
            <person name="Haridas S."/>
            <person name="Labutti K."/>
            <person name="Lindquist E."/>
            <person name="Lipzen A."/>
            <person name="Khouja H.-R."/>
            <person name="Murat C."/>
            <person name="Ohm R."/>
            <person name="Olson A."/>
            <person name="Spatafora J."/>
            <person name="Veneault-Fourrey C."/>
            <person name="Henrissat B."/>
            <person name="Grigoriev I."/>
            <person name="Martin F."/>
            <person name="Perotto S."/>
        </authorList>
    </citation>
    <scope>NUCLEOTIDE SEQUENCE [LARGE SCALE GENOMIC DNA]</scope>
    <source>
        <strain evidence="2 3">E</strain>
    </source>
</reference>
<organism evidence="2 3">
    <name type="scientific">Hyaloscypha bicolor E</name>
    <dbReference type="NCBI Taxonomy" id="1095630"/>
    <lineage>
        <taxon>Eukaryota</taxon>
        <taxon>Fungi</taxon>
        <taxon>Dikarya</taxon>
        <taxon>Ascomycota</taxon>
        <taxon>Pezizomycotina</taxon>
        <taxon>Leotiomycetes</taxon>
        <taxon>Helotiales</taxon>
        <taxon>Hyaloscyphaceae</taxon>
        <taxon>Hyaloscypha</taxon>
        <taxon>Hyaloscypha bicolor</taxon>
    </lineage>
</organism>
<keyword evidence="3" id="KW-1185">Reference proteome</keyword>
<sequence length="334" mass="35320">MAFSLEAKPFRGWRASVEQRQAGSLRVGCGLLVAGCWLLVRAWWCWWCGSSRISGWLGWLAGVGRWSGFEQTLLGLVHLHACAAATLDGNTAALALHTLLPPLHSPLHFLSMASSSEPAGGLTAATWDVFGRGQDAVRASEARIGVTCTGRALQSACSIFLQGLTGRGAFCWPPFAALLVSVAGLCCWSLLALTGMLEGVREWGRALSVCSLFSALGVALSQIRPCNTTPSGQVRMPNLHREQHLQPAWIGAMGQSAVVIVWGLLTHDSHQPGRSVQLHQAHLTSPPFCTHVQSSVVAAACSGPKKLSAGSVRQQAATPAQQGKQGTPFAGDAM</sequence>
<name>A0A2J6TT66_9HELO</name>
<proteinExistence type="predicted"/>
<protein>
    <submittedName>
        <fullName evidence="2">Uncharacterized protein</fullName>
    </submittedName>
</protein>
<dbReference type="Proteomes" id="UP000235371">
    <property type="component" value="Unassembled WGS sequence"/>
</dbReference>
<dbReference type="InParanoid" id="A0A2J6TT66"/>
<gene>
    <name evidence="2" type="ORF">K444DRAFT_701798</name>
</gene>
<dbReference type="AlphaFoldDB" id="A0A2J6TT66"/>
<evidence type="ECO:0000313" key="3">
    <source>
        <dbReference type="Proteomes" id="UP000235371"/>
    </source>
</evidence>
<feature type="region of interest" description="Disordered" evidence="1">
    <location>
        <begin position="312"/>
        <end position="334"/>
    </location>
</feature>
<evidence type="ECO:0000313" key="2">
    <source>
        <dbReference type="EMBL" id="PMD66158.1"/>
    </source>
</evidence>
<dbReference type="RefSeq" id="XP_024743062.1">
    <property type="nucleotide sequence ID" value="XM_024888038.1"/>
</dbReference>
<feature type="compositionally biased region" description="Polar residues" evidence="1">
    <location>
        <begin position="312"/>
        <end position="325"/>
    </location>
</feature>